<evidence type="ECO:0000259" key="1">
    <source>
        <dbReference type="Pfam" id="PF13358"/>
    </source>
</evidence>
<name>A0ABD5IWV0_9BACL</name>
<gene>
    <name evidence="2" type="ORF">P9850_13525</name>
</gene>
<evidence type="ECO:0000313" key="3">
    <source>
        <dbReference type="Proteomes" id="UP001339962"/>
    </source>
</evidence>
<dbReference type="EMBL" id="JARTLI010000035">
    <property type="protein sequence ID" value="MED5052827.1"/>
    <property type="molecule type" value="Genomic_DNA"/>
</dbReference>
<protein>
    <recommendedName>
        <fullName evidence="1">Tc1-like transposase DDE domain-containing protein</fullName>
    </recommendedName>
</protein>
<dbReference type="Proteomes" id="UP001339962">
    <property type="component" value="Unassembled WGS sequence"/>
</dbReference>
<feature type="domain" description="Tc1-like transposase DDE" evidence="1">
    <location>
        <begin position="42"/>
        <end position="91"/>
    </location>
</feature>
<evidence type="ECO:0000313" key="2">
    <source>
        <dbReference type="EMBL" id="MED5052827.1"/>
    </source>
</evidence>
<accession>A0ABD5IWV0</accession>
<comment type="caution">
    <text evidence="2">The sequence shown here is derived from an EMBL/GenBank/DDBJ whole genome shotgun (WGS) entry which is preliminary data.</text>
</comment>
<dbReference type="Pfam" id="PF13358">
    <property type="entry name" value="DDE_3"/>
    <property type="match status" value="1"/>
</dbReference>
<dbReference type="RefSeq" id="WP_328219069.1">
    <property type="nucleotide sequence ID" value="NZ_JARTLI010000035.1"/>
</dbReference>
<reference evidence="2 3" key="1">
    <citation type="submission" date="2023-03" db="EMBL/GenBank/DDBJ databases">
        <title>Bacillus Genome Sequencing.</title>
        <authorList>
            <person name="Dunlap C."/>
        </authorList>
    </citation>
    <scope>NUCLEOTIDE SEQUENCE [LARGE SCALE GENOMIC DNA]</scope>
    <source>
        <strain evidence="2 3">NRS-38</strain>
    </source>
</reference>
<dbReference type="AlphaFoldDB" id="A0ABD5IWV0"/>
<organism evidence="2 3">
    <name type="scientific">Anoxybacteroides rupiense</name>
    <dbReference type="NCBI Taxonomy" id="311460"/>
    <lineage>
        <taxon>Bacteria</taxon>
        <taxon>Bacillati</taxon>
        <taxon>Bacillota</taxon>
        <taxon>Bacilli</taxon>
        <taxon>Bacillales</taxon>
        <taxon>Anoxybacillaceae</taxon>
        <taxon>Anoxybacteroides</taxon>
    </lineage>
</organism>
<sequence>MVVTFERYSPTYVLAKADPEKQQEFQQEIDLIKKLLNHNMILLYQDETHIRTYQSLHATWSEIGKQKQVLTYGHHTSVTLFGALNAITREVLHQNLLVL</sequence>
<proteinExistence type="predicted"/>
<dbReference type="InterPro" id="IPR038717">
    <property type="entry name" value="Tc1-like_DDE_dom"/>
</dbReference>